<name>A0A2I0QYN7_9FLAO</name>
<proteinExistence type="predicted"/>
<dbReference type="AlphaFoldDB" id="A0A2I0QYN7"/>
<sequence length="67" mass="7295">YSSVAHIALVISAIFSIKKSIPTTAIIIIIRHGLSSSALFFLVTIIYNSHHTRNTLAFKGLLNTSPN</sequence>
<keyword evidence="2 3" id="KW-0812">Transmembrane</keyword>
<protein>
    <submittedName>
        <fullName evidence="5">NADH-quinone oxidoreductase subunit M</fullName>
    </submittedName>
</protein>
<evidence type="ECO:0000256" key="1">
    <source>
        <dbReference type="ARBA" id="ARBA00004127"/>
    </source>
</evidence>
<dbReference type="EMBL" id="PJNI01000070">
    <property type="protein sequence ID" value="PKR79428.1"/>
    <property type="molecule type" value="Genomic_DNA"/>
</dbReference>
<dbReference type="GO" id="GO:0016020">
    <property type="term" value="C:membrane"/>
    <property type="evidence" value="ECO:0007669"/>
    <property type="project" value="UniProtKB-SubCell"/>
</dbReference>
<comment type="subcellular location">
    <subcellularLocation>
        <location evidence="1">Endomembrane system</location>
        <topology evidence="1">Multi-pass membrane protein</topology>
    </subcellularLocation>
    <subcellularLocation>
        <location evidence="2">Membrane</location>
        <topology evidence="2">Multi-pass membrane protein</topology>
    </subcellularLocation>
</comment>
<feature type="non-terminal residue" evidence="5">
    <location>
        <position position="1"/>
    </location>
</feature>
<feature type="domain" description="NADH:quinone oxidoreductase/Mrp antiporter transmembrane" evidence="4">
    <location>
        <begin position="1"/>
        <end position="66"/>
    </location>
</feature>
<keyword evidence="3" id="KW-1133">Transmembrane helix</keyword>
<evidence type="ECO:0000313" key="5">
    <source>
        <dbReference type="EMBL" id="PKR79428.1"/>
    </source>
</evidence>
<keyword evidence="6" id="KW-1185">Reference proteome</keyword>
<evidence type="ECO:0000256" key="2">
    <source>
        <dbReference type="RuleBase" id="RU000320"/>
    </source>
</evidence>
<dbReference type="Pfam" id="PF00361">
    <property type="entry name" value="Proton_antipo_M"/>
    <property type="match status" value="1"/>
</dbReference>
<organism evidence="5 6">
    <name type="scientific">Brumimicrobium salinarum</name>
    <dbReference type="NCBI Taxonomy" id="2058658"/>
    <lineage>
        <taxon>Bacteria</taxon>
        <taxon>Pseudomonadati</taxon>
        <taxon>Bacteroidota</taxon>
        <taxon>Flavobacteriia</taxon>
        <taxon>Flavobacteriales</taxon>
        <taxon>Crocinitomicaceae</taxon>
        <taxon>Brumimicrobium</taxon>
    </lineage>
</organism>
<feature type="transmembrane region" description="Helical" evidence="3">
    <location>
        <begin position="25"/>
        <end position="47"/>
    </location>
</feature>
<dbReference type="Proteomes" id="UP000236654">
    <property type="component" value="Unassembled WGS sequence"/>
</dbReference>
<accession>A0A2I0QYN7</accession>
<evidence type="ECO:0000256" key="3">
    <source>
        <dbReference type="SAM" id="Phobius"/>
    </source>
</evidence>
<feature type="non-terminal residue" evidence="5">
    <location>
        <position position="67"/>
    </location>
</feature>
<reference evidence="5 6" key="1">
    <citation type="submission" date="2017-12" db="EMBL/GenBank/DDBJ databases">
        <title>The draft genome sequence of Brumimicrobium saltpan LHR20.</title>
        <authorList>
            <person name="Do Z.-J."/>
            <person name="Luo H.-R."/>
        </authorList>
    </citation>
    <scope>NUCLEOTIDE SEQUENCE [LARGE SCALE GENOMIC DNA]</scope>
    <source>
        <strain evidence="5 6">LHR20</strain>
    </source>
</reference>
<dbReference type="InterPro" id="IPR001750">
    <property type="entry name" value="ND/Mrp_TM"/>
</dbReference>
<keyword evidence="3" id="KW-0472">Membrane</keyword>
<evidence type="ECO:0000313" key="6">
    <source>
        <dbReference type="Proteomes" id="UP000236654"/>
    </source>
</evidence>
<evidence type="ECO:0000259" key="4">
    <source>
        <dbReference type="Pfam" id="PF00361"/>
    </source>
</evidence>
<gene>
    <name evidence="5" type="ORF">CW751_15180</name>
</gene>
<comment type="caution">
    <text evidence="5">The sequence shown here is derived from an EMBL/GenBank/DDBJ whole genome shotgun (WGS) entry which is preliminary data.</text>
</comment>
<dbReference type="GO" id="GO:0012505">
    <property type="term" value="C:endomembrane system"/>
    <property type="evidence" value="ECO:0007669"/>
    <property type="project" value="UniProtKB-SubCell"/>
</dbReference>